<dbReference type="Proteomes" id="UP000823617">
    <property type="component" value="Unassembled WGS sequence"/>
</dbReference>
<dbReference type="AlphaFoldDB" id="A0A9D9HJU7"/>
<proteinExistence type="predicted"/>
<comment type="caution">
    <text evidence="2">The sequence shown here is derived from an EMBL/GenBank/DDBJ whole genome shotgun (WGS) entry which is preliminary data.</text>
</comment>
<protein>
    <submittedName>
        <fullName evidence="2">Uncharacterized protein</fullName>
    </submittedName>
</protein>
<reference evidence="2" key="1">
    <citation type="submission" date="2020-10" db="EMBL/GenBank/DDBJ databases">
        <authorList>
            <person name="Gilroy R."/>
        </authorList>
    </citation>
    <scope>NUCLEOTIDE SEQUENCE</scope>
    <source>
        <strain evidence="2">B1-3475</strain>
    </source>
</reference>
<feature type="transmembrane region" description="Helical" evidence="1">
    <location>
        <begin position="16"/>
        <end position="34"/>
    </location>
</feature>
<accession>A0A9D9HJU7</accession>
<evidence type="ECO:0000313" key="2">
    <source>
        <dbReference type="EMBL" id="MBO8455156.1"/>
    </source>
</evidence>
<dbReference type="EMBL" id="JADIMK010000014">
    <property type="protein sequence ID" value="MBO8455156.1"/>
    <property type="molecule type" value="Genomic_DNA"/>
</dbReference>
<feature type="transmembrane region" description="Helical" evidence="1">
    <location>
        <begin position="132"/>
        <end position="152"/>
    </location>
</feature>
<organism evidence="2 3">
    <name type="scientific">Candidatus Cryptobacteroides intestinigallinarum</name>
    <dbReference type="NCBI Taxonomy" id="2840767"/>
    <lineage>
        <taxon>Bacteria</taxon>
        <taxon>Pseudomonadati</taxon>
        <taxon>Bacteroidota</taxon>
        <taxon>Bacteroidia</taxon>
        <taxon>Bacteroidales</taxon>
        <taxon>Candidatus Cryptobacteroides</taxon>
    </lineage>
</organism>
<sequence length="254" mass="30093">MRNKTIIPQRPKYSQLFLIILSIYTAIFIVYQIFAICSLNSSQDKIKNYYLDHIEKVDSLYYNLGINNKAILSTYMQDSIYNKDMELLYMEYEKVLKEDSLRLYNERSLVEMQTKSMIDLHLDKVEHEYSNLTIWAAILTILFLVFSFYSIYKMDELIQQGNDGVKDIRRLKKDSERLIGNLETTSKLEINKTRSQIDNFIKEQQDRMIQTLSYFEGESTNKLSEINKCFVDACNIMEQIKHVKDTIENNQSKK</sequence>
<keyword evidence="1" id="KW-0812">Transmembrane</keyword>
<evidence type="ECO:0000313" key="3">
    <source>
        <dbReference type="Proteomes" id="UP000823617"/>
    </source>
</evidence>
<gene>
    <name evidence="2" type="ORF">IAC08_01965</name>
</gene>
<evidence type="ECO:0000256" key="1">
    <source>
        <dbReference type="SAM" id="Phobius"/>
    </source>
</evidence>
<reference evidence="2" key="2">
    <citation type="journal article" date="2021" name="PeerJ">
        <title>Extensive microbial diversity within the chicken gut microbiome revealed by metagenomics and culture.</title>
        <authorList>
            <person name="Gilroy R."/>
            <person name="Ravi A."/>
            <person name="Getino M."/>
            <person name="Pursley I."/>
            <person name="Horton D.L."/>
            <person name="Alikhan N.F."/>
            <person name="Baker D."/>
            <person name="Gharbi K."/>
            <person name="Hall N."/>
            <person name="Watson M."/>
            <person name="Adriaenssens E.M."/>
            <person name="Foster-Nyarko E."/>
            <person name="Jarju S."/>
            <person name="Secka A."/>
            <person name="Antonio M."/>
            <person name="Oren A."/>
            <person name="Chaudhuri R.R."/>
            <person name="La Ragione R."/>
            <person name="Hildebrand F."/>
            <person name="Pallen M.J."/>
        </authorList>
    </citation>
    <scope>NUCLEOTIDE SEQUENCE</scope>
    <source>
        <strain evidence="2">B1-3475</strain>
    </source>
</reference>
<keyword evidence="1" id="KW-1133">Transmembrane helix</keyword>
<keyword evidence="1" id="KW-0472">Membrane</keyword>
<name>A0A9D9HJU7_9BACT</name>